<dbReference type="InterPro" id="IPR036388">
    <property type="entry name" value="WH-like_DNA-bd_sf"/>
</dbReference>
<dbReference type="Proteomes" id="UP000429958">
    <property type="component" value="Unassembled WGS sequence"/>
</dbReference>
<evidence type="ECO:0000313" key="4">
    <source>
        <dbReference type="EMBL" id="MSS37536.1"/>
    </source>
</evidence>
<dbReference type="InterPro" id="IPR051677">
    <property type="entry name" value="AfsR-DnrI-RedD_regulator"/>
</dbReference>
<comment type="caution">
    <text evidence="4">The sequence shown here is derived from an EMBL/GenBank/DDBJ whole genome shotgun (WGS) entry which is preliminary data.</text>
</comment>
<dbReference type="Gene3D" id="1.25.40.10">
    <property type="entry name" value="Tetratricopeptide repeat domain"/>
    <property type="match status" value="1"/>
</dbReference>
<dbReference type="GO" id="GO:0006355">
    <property type="term" value="P:regulation of DNA-templated transcription"/>
    <property type="evidence" value="ECO:0007669"/>
    <property type="project" value="InterPro"/>
</dbReference>
<dbReference type="SUPFAM" id="SSF46894">
    <property type="entry name" value="C-terminal effector domain of the bipartite response regulators"/>
    <property type="match status" value="1"/>
</dbReference>
<comment type="similarity">
    <text evidence="1">Belongs to the AfsR/DnrI/RedD regulatory family.</text>
</comment>
<evidence type="ECO:0000259" key="3">
    <source>
        <dbReference type="SMART" id="SM01043"/>
    </source>
</evidence>
<dbReference type="EMBL" id="VUMD01000012">
    <property type="protein sequence ID" value="MSS37536.1"/>
    <property type="molecule type" value="Genomic_DNA"/>
</dbReference>
<dbReference type="InterPro" id="IPR011990">
    <property type="entry name" value="TPR-like_helical_dom_sf"/>
</dbReference>
<dbReference type="PANTHER" id="PTHR35807:SF2">
    <property type="entry name" value="TRANSCRIPTIONAL ACTIVATOR DOMAIN"/>
    <property type="match status" value="1"/>
</dbReference>
<gene>
    <name evidence="4" type="ORF">FYJ39_13355</name>
</gene>
<dbReference type="AlphaFoldDB" id="A0A7X2NMR4"/>
<name>A0A7X2NMR4_9CLOT</name>
<dbReference type="InterPro" id="IPR016032">
    <property type="entry name" value="Sig_transdc_resp-reg_C-effctor"/>
</dbReference>
<keyword evidence="5" id="KW-1185">Reference proteome</keyword>
<dbReference type="Pfam" id="PF03704">
    <property type="entry name" value="BTAD"/>
    <property type="match status" value="1"/>
</dbReference>
<dbReference type="GO" id="GO:0000160">
    <property type="term" value="P:phosphorelay signal transduction system"/>
    <property type="evidence" value="ECO:0007669"/>
    <property type="project" value="InterPro"/>
</dbReference>
<evidence type="ECO:0000256" key="2">
    <source>
        <dbReference type="ARBA" id="ARBA00023125"/>
    </source>
</evidence>
<dbReference type="Pfam" id="PF00486">
    <property type="entry name" value="Trans_reg_C"/>
    <property type="match status" value="1"/>
</dbReference>
<keyword evidence="2" id="KW-0238">DNA-binding</keyword>
<dbReference type="SMART" id="SM01043">
    <property type="entry name" value="BTAD"/>
    <property type="match status" value="1"/>
</dbReference>
<evidence type="ECO:0000313" key="5">
    <source>
        <dbReference type="Proteomes" id="UP000429958"/>
    </source>
</evidence>
<protein>
    <recommendedName>
        <fullName evidence="3">Bacterial transcriptional activator domain-containing protein</fullName>
    </recommendedName>
</protein>
<feature type="domain" description="Bacterial transcriptional activator" evidence="3">
    <location>
        <begin position="116"/>
        <end position="243"/>
    </location>
</feature>
<dbReference type="Gene3D" id="1.10.10.10">
    <property type="entry name" value="Winged helix-like DNA-binding domain superfamily/Winged helix DNA-binding domain"/>
    <property type="match status" value="1"/>
</dbReference>
<sequence>MEKRGKVVEKEKLVVKMLGDFSVAYNGRNISPGRNLAAKTMQLFQMLMLNPRHCISKEKIMLDFYKYGDFSNKNNSLNNIIYRLRKILADAGVPGDSYISIKSGMCVWDCPVSLEVDALEFSGLMETCKNVTHEEGENRIELLCKAWLLYRGDLLPTNSMEEWVILESARYKKLYRSCTNQIAEYLWKTGRFDSLLTLYTKAVSIEPYEEWQLGQLDVLMSMGNYKRAFEVYENMEHLNESMLERPMSEGMEMRFRNISEYLKGKQEDIQEVRTRILDLPIEARETPGEREGAYECSYPLFLEMYRLMRRTAERSKTASCLMQCIIVNRQKLPMQNKPVRKKSVYLAEAIKESLRCGDIFTQYMEGKFLIILNRAEKEHCKRIFKRIAGRYEILGGSRRDLEWQVTLITKF</sequence>
<organism evidence="4 5">
    <name type="scientific">Clostridium porci</name>
    <dbReference type="NCBI Taxonomy" id="2605778"/>
    <lineage>
        <taxon>Bacteria</taxon>
        <taxon>Bacillati</taxon>
        <taxon>Bacillota</taxon>
        <taxon>Clostridia</taxon>
        <taxon>Eubacteriales</taxon>
        <taxon>Clostridiaceae</taxon>
        <taxon>Clostridium</taxon>
    </lineage>
</organism>
<dbReference type="InterPro" id="IPR005158">
    <property type="entry name" value="BTAD"/>
</dbReference>
<dbReference type="PANTHER" id="PTHR35807">
    <property type="entry name" value="TRANSCRIPTIONAL REGULATOR REDD-RELATED"/>
    <property type="match status" value="1"/>
</dbReference>
<dbReference type="GO" id="GO:0003677">
    <property type="term" value="F:DNA binding"/>
    <property type="evidence" value="ECO:0007669"/>
    <property type="project" value="UniProtKB-KW"/>
</dbReference>
<reference evidence="4 5" key="1">
    <citation type="submission" date="2019-08" db="EMBL/GenBank/DDBJ databases">
        <title>In-depth cultivation of the pig gut microbiome towards novel bacterial diversity and tailored functional studies.</title>
        <authorList>
            <person name="Wylensek D."/>
            <person name="Hitch T.C.A."/>
            <person name="Clavel T."/>
        </authorList>
    </citation>
    <scope>NUCLEOTIDE SEQUENCE [LARGE SCALE GENOMIC DNA]</scope>
    <source>
        <strain evidence="4 5">WCA-389-WT-23D1</strain>
    </source>
</reference>
<dbReference type="InterPro" id="IPR001867">
    <property type="entry name" value="OmpR/PhoB-type_DNA-bd"/>
</dbReference>
<accession>A0A7X2NMR4</accession>
<proteinExistence type="inferred from homology"/>
<evidence type="ECO:0000256" key="1">
    <source>
        <dbReference type="ARBA" id="ARBA00005820"/>
    </source>
</evidence>
<dbReference type="SUPFAM" id="SSF48452">
    <property type="entry name" value="TPR-like"/>
    <property type="match status" value="1"/>
</dbReference>